<dbReference type="CDD" id="cd07185">
    <property type="entry name" value="OmpA_C-like"/>
    <property type="match status" value="1"/>
</dbReference>
<feature type="domain" description="OmpA-like" evidence="5">
    <location>
        <begin position="175"/>
        <end position="290"/>
    </location>
</feature>
<evidence type="ECO:0000256" key="3">
    <source>
        <dbReference type="ARBA" id="ARBA00023237"/>
    </source>
</evidence>
<proteinExistence type="predicted"/>
<evidence type="ECO:0000259" key="5">
    <source>
        <dbReference type="PROSITE" id="PS51123"/>
    </source>
</evidence>
<dbReference type="AlphaFoldDB" id="A0A1L6MY20"/>
<dbReference type="PANTHER" id="PTHR30329">
    <property type="entry name" value="STATOR ELEMENT OF FLAGELLAR MOTOR COMPLEX"/>
    <property type="match status" value="1"/>
</dbReference>
<dbReference type="PRINTS" id="PR01021">
    <property type="entry name" value="OMPADOMAIN"/>
</dbReference>
<dbReference type="InterPro" id="IPR050330">
    <property type="entry name" value="Bact_OuterMem_StrucFunc"/>
</dbReference>
<dbReference type="GO" id="GO:0009279">
    <property type="term" value="C:cell outer membrane"/>
    <property type="evidence" value="ECO:0007669"/>
    <property type="project" value="UniProtKB-SubCell"/>
</dbReference>
<protein>
    <recommendedName>
        <fullName evidence="5">OmpA-like domain-containing protein</fullName>
    </recommendedName>
</protein>
<evidence type="ECO:0000256" key="4">
    <source>
        <dbReference type="PROSITE-ProRule" id="PRU00473"/>
    </source>
</evidence>
<evidence type="ECO:0000256" key="1">
    <source>
        <dbReference type="ARBA" id="ARBA00004442"/>
    </source>
</evidence>
<reference evidence="6 7" key="1">
    <citation type="submission" date="2016-08" db="EMBL/GenBank/DDBJ databases">
        <title>Identification and validation of antigenic proteins from Pajaroellobacter abortibovis using de-novo genome sequence assembly and reverse vaccinology.</title>
        <authorList>
            <person name="Welly B.T."/>
            <person name="Miller M.R."/>
            <person name="Stott J.L."/>
            <person name="Blanchard M.T."/>
            <person name="Islas-Trejo A.D."/>
            <person name="O'Rourke S.M."/>
            <person name="Young A.E."/>
            <person name="Medrano J.F."/>
            <person name="Van Eenennaam A.L."/>
        </authorList>
    </citation>
    <scope>NUCLEOTIDE SEQUENCE [LARGE SCALE GENOMIC DNA]</scope>
    <source>
        <strain evidence="6 7">BTF92-0548A/99-0131</strain>
    </source>
</reference>
<dbReference type="Gene3D" id="3.30.1330.60">
    <property type="entry name" value="OmpA-like domain"/>
    <property type="match status" value="1"/>
</dbReference>
<dbReference type="InterPro" id="IPR006664">
    <property type="entry name" value="OMP_bac"/>
</dbReference>
<dbReference type="InterPro" id="IPR036737">
    <property type="entry name" value="OmpA-like_sf"/>
</dbReference>
<dbReference type="InterPro" id="IPR006665">
    <property type="entry name" value="OmpA-like"/>
</dbReference>
<dbReference type="Proteomes" id="UP000185544">
    <property type="component" value="Chromosome"/>
</dbReference>
<dbReference type="SUPFAM" id="SSF103088">
    <property type="entry name" value="OmpA-like"/>
    <property type="match status" value="1"/>
</dbReference>
<dbReference type="KEGG" id="pabo:BCY86_06690"/>
<dbReference type="STRING" id="1882918.BCY86_06690"/>
<keyword evidence="7" id="KW-1185">Reference proteome</keyword>
<sequence length="290" mass="31761">MCPSISFFLLLRRWWEEMRLIFCVGRSLRGIGPMLLQVVRKTILSLGVGILMVACGRAKSPLCEKDEECQQSGRGAACVQGKCVECRTDSMCHQGNVCQEGVCKPPVSSSDAFCDDAHPCEVGYECGFDRQCHAKPPQPPTSNGDEQNEVQECDEEHLCPTGERCVNGHCIAPREDISGCETFFSVYFAFDSRELQPEGKAALQKLAQCLTSGSLQGSPVVLTGHCDPRGEPEYNMVLGADRAKSVHLFLLGLGVSPDKMRLSSRGKLDAKGIDEATWAQDRRVDIEVGQ</sequence>
<accession>A0A1L6MY20</accession>
<gene>
    <name evidence="6" type="ORF">BCY86_06690</name>
</gene>
<evidence type="ECO:0000313" key="6">
    <source>
        <dbReference type="EMBL" id="APS00399.1"/>
    </source>
</evidence>
<evidence type="ECO:0000256" key="2">
    <source>
        <dbReference type="ARBA" id="ARBA00023136"/>
    </source>
</evidence>
<evidence type="ECO:0000313" key="7">
    <source>
        <dbReference type="Proteomes" id="UP000185544"/>
    </source>
</evidence>
<dbReference type="PROSITE" id="PS51123">
    <property type="entry name" value="OMPA_2"/>
    <property type="match status" value="1"/>
</dbReference>
<keyword evidence="2 4" id="KW-0472">Membrane</keyword>
<name>A0A1L6MY20_9BACT</name>
<dbReference type="Pfam" id="PF00691">
    <property type="entry name" value="OmpA"/>
    <property type="match status" value="1"/>
</dbReference>
<dbReference type="RefSeq" id="WP_075277064.1">
    <property type="nucleotide sequence ID" value="NZ_CP016908.1"/>
</dbReference>
<dbReference type="PANTHER" id="PTHR30329:SF21">
    <property type="entry name" value="LIPOPROTEIN YIAD-RELATED"/>
    <property type="match status" value="1"/>
</dbReference>
<dbReference type="EMBL" id="CP016908">
    <property type="protein sequence ID" value="APS00399.1"/>
    <property type="molecule type" value="Genomic_DNA"/>
</dbReference>
<keyword evidence="3" id="KW-0998">Cell outer membrane</keyword>
<comment type="subcellular location">
    <subcellularLocation>
        <location evidence="1">Cell outer membrane</location>
    </subcellularLocation>
</comment>
<organism evidence="6 7">
    <name type="scientific">Pajaroellobacter abortibovis</name>
    <dbReference type="NCBI Taxonomy" id="1882918"/>
    <lineage>
        <taxon>Bacteria</taxon>
        <taxon>Pseudomonadati</taxon>
        <taxon>Myxococcota</taxon>
        <taxon>Polyangia</taxon>
        <taxon>Polyangiales</taxon>
        <taxon>Polyangiaceae</taxon>
    </lineage>
</organism>